<accession>A0A916JKD4</accession>
<evidence type="ECO:0008006" key="4">
    <source>
        <dbReference type="Google" id="ProtNLM"/>
    </source>
</evidence>
<sequence>MNRASQSSEKENPQLVFVVGAGRSGTTLLMNMLNQHRKIIAPPEHDFLITGIYKFGKRKQMSRSDIAKFVRNMWNRKTEFKPIWGLDEHALIESLLTETIDFNGLYLQTMLAYQEDKKPQVIVDKNPFYTANLDLLKAQFPEAKFVGMVRDVRDRLVSIKRNESKIFRNNILRSAKWSEFNNEILRLKEQEPSKVFLLKYENLVTNPKETLESLCRFLDLDYEESMMTYHRNPRMKVEGESALIDGMNKMHEKSNNRIDPSKIGEWRDQLTLTEQKDLTYFCGDVAKNLGYTDFVSLSEADERSILRKYRFSILKGKTLWKLKKMSYRLPLWMQRLLSKWYRKLLNK</sequence>
<evidence type="ECO:0000256" key="1">
    <source>
        <dbReference type="ARBA" id="ARBA00022679"/>
    </source>
</evidence>
<dbReference type="RefSeq" id="WP_258541085.1">
    <property type="nucleotide sequence ID" value="NZ_OU015584.1"/>
</dbReference>
<name>A0A916JKD4_9FLAO</name>
<dbReference type="PANTHER" id="PTHR12788:SF10">
    <property type="entry name" value="PROTEIN-TYROSINE SULFOTRANSFERASE"/>
    <property type="match status" value="1"/>
</dbReference>
<dbReference type="KEGG" id="ptan:CRYO30217_00863"/>
<dbReference type="InterPro" id="IPR027417">
    <property type="entry name" value="P-loop_NTPase"/>
</dbReference>
<protein>
    <recommendedName>
        <fullName evidence="4">Sulfotransferase</fullName>
    </recommendedName>
</protein>
<keyword evidence="1" id="KW-0808">Transferase</keyword>
<dbReference type="Proteomes" id="UP000683507">
    <property type="component" value="Chromosome"/>
</dbReference>
<keyword evidence="3" id="KW-1185">Reference proteome</keyword>
<evidence type="ECO:0000313" key="3">
    <source>
        <dbReference type="Proteomes" id="UP000683507"/>
    </source>
</evidence>
<dbReference type="Pfam" id="PF13469">
    <property type="entry name" value="Sulfotransfer_3"/>
    <property type="match status" value="1"/>
</dbReference>
<dbReference type="AlphaFoldDB" id="A0A916JKD4"/>
<dbReference type="SUPFAM" id="SSF52540">
    <property type="entry name" value="P-loop containing nucleoside triphosphate hydrolases"/>
    <property type="match status" value="1"/>
</dbReference>
<reference evidence="2" key="1">
    <citation type="submission" date="2021-04" db="EMBL/GenBank/DDBJ databases">
        <authorList>
            <person name="Rodrigo-Torres L."/>
            <person name="Arahal R. D."/>
            <person name="Lucena T."/>
        </authorList>
    </citation>
    <scope>NUCLEOTIDE SEQUENCE</scope>
    <source>
        <strain evidence="2">AS29M-1</strain>
    </source>
</reference>
<dbReference type="EMBL" id="OU015584">
    <property type="protein sequence ID" value="CAG5079122.1"/>
    <property type="molecule type" value="Genomic_DNA"/>
</dbReference>
<organism evidence="2 3">
    <name type="scientific">Parvicella tangerina</name>
    <dbReference type="NCBI Taxonomy" id="2829795"/>
    <lineage>
        <taxon>Bacteria</taxon>
        <taxon>Pseudomonadati</taxon>
        <taxon>Bacteroidota</taxon>
        <taxon>Flavobacteriia</taxon>
        <taxon>Flavobacteriales</taxon>
        <taxon>Parvicellaceae</taxon>
        <taxon>Parvicella</taxon>
    </lineage>
</organism>
<gene>
    <name evidence="2" type="ORF">CRYO30217_00863</name>
</gene>
<evidence type="ECO:0000313" key="2">
    <source>
        <dbReference type="EMBL" id="CAG5079122.1"/>
    </source>
</evidence>
<dbReference type="PANTHER" id="PTHR12788">
    <property type="entry name" value="PROTEIN-TYROSINE SULFOTRANSFERASE 2"/>
    <property type="match status" value="1"/>
</dbReference>
<dbReference type="Gene3D" id="3.40.50.300">
    <property type="entry name" value="P-loop containing nucleotide triphosphate hydrolases"/>
    <property type="match status" value="1"/>
</dbReference>
<dbReference type="GO" id="GO:0008476">
    <property type="term" value="F:protein-tyrosine sulfotransferase activity"/>
    <property type="evidence" value="ECO:0007669"/>
    <property type="project" value="InterPro"/>
</dbReference>
<proteinExistence type="predicted"/>
<dbReference type="InterPro" id="IPR026634">
    <property type="entry name" value="TPST-like"/>
</dbReference>